<evidence type="ECO:0000313" key="3">
    <source>
        <dbReference type="Proteomes" id="UP000325313"/>
    </source>
</evidence>
<dbReference type="AlphaFoldDB" id="A0A5B0PCA8"/>
<dbReference type="Proteomes" id="UP000325313">
    <property type="component" value="Unassembled WGS sequence"/>
</dbReference>
<evidence type="ECO:0000313" key="2">
    <source>
        <dbReference type="EMBL" id="KAA1099225.1"/>
    </source>
</evidence>
<sequence length="98" mass="10652">MKRSMGSLGIDGSSSRGKSYFDGPLYEFKELFLLKGEEHSVTLDESDGVSESDKSTITNALLSQDKGSQASKIKASRNNKISASDLILKLAIFTAFQK</sequence>
<evidence type="ECO:0000256" key="1">
    <source>
        <dbReference type="SAM" id="MobiDB-lite"/>
    </source>
</evidence>
<organism evidence="2 3">
    <name type="scientific">Puccinia graminis f. sp. tritici</name>
    <dbReference type="NCBI Taxonomy" id="56615"/>
    <lineage>
        <taxon>Eukaryota</taxon>
        <taxon>Fungi</taxon>
        <taxon>Dikarya</taxon>
        <taxon>Basidiomycota</taxon>
        <taxon>Pucciniomycotina</taxon>
        <taxon>Pucciniomycetes</taxon>
        <taxon>Pucciniales</taxon>
        <taxon>Pucciniaceae</taxon>
        <taxon>Puccinia</taxon>
    </lineage>
</organism>
<feature type="region of interest" description="Disordered" evidence="1">
    <location>
        <begin position="1"/>
        <end position="20"/>
    </location>
</feature>
<protein>
    <submittedName>
        <fullName evidence="2">Uncharacterized protein</fullName>
    </submittedName>
</protein>
<proteinExistence type="predicted"/>
<reference evidence="2 3" key="1">
    <citation type="submission" date="2019-05" db="EMBL/GenBank/DDBJ databases">
        <title>Emergence of the Ug99 lineage of the wheat stem rust pathogen through somatic hybridization.</title>
        <authorList>
            <person name="Li F."/>
            <person name="Upadhyaya N.M."/>
            <person name="Sperschneider J."/>
            <person name="Matny O."/>
            <person name="Nguyen-Phuc H."/>
            <person name="Mago R."/>
            <person name="Raley C."/>
            <person name="Miller M.E."/>
            <person name="Silverstein K.A.T."/>
            <person name="Henningsen E."/>
            <person name="Hirsch C.D."/>
            <person name="Visser B."/>
            <person name="Pretorius Z.A."/>
            <person name="Steffenson B.J."/>
            <person name="Schwessinger B."/>
            <person name="Dodds P.N."/>
            <person name="Figueroa M."/>
        </authorList>
    </citation>
    <scope>NUCLEOTIDE SEQUENCE [LARGE SCALE GENOMIC DNA]</scope>
    <source>
        <strain evidence="2 3">Ug99</strain>
    </source>
</reference>
<gene>
    <name evidence="2" type="ORF">PGTUg99_023372</name>
</gene>
<name>A0A5B0PCA8_PUCGR</name>
<comment type="caution">
    <text evidence="2">The sequence shown here is derived from an EMBL/GenBank/DDBJ whole genome shotgun (WGS) entry which is preliminary data.</text>
</comment>
<accession>A0A5B0PCA8</accession>
<dbReference type="EMBL" id="VDEP01000342">
    <property type="protein sequence ID" value="KAA1099225.1"/>
    <property type="molecule type" value="Genomic_DNA"/>
</dbReference>